<dbReference type="OrthoDB" id="7279363at2"/>
<proteinExistence type="predicted"/>
<dbReference type="STRING" id="1220579.GCA_001571345_02230"/>
<reference evidence="1 2" key="1">
    <citation type="submission" date="2017-07" db="EMBL/GenBank/DDBJ databases">
        <title>A draft genome sequence of Komagataeibacter xylinus LMG 1515.</title>
        <authorList>
            <person name="Skraban J."/>
            <person name="Cleenwerck I."/>
            <person name="Vandamme P."/>
            <person name="Trcek J."/>
        </authorList>
    </citation>
    <scope>NUCLEOTIDE SEQUENCE [LARGE SCALE GENOMIC DNA]</scope>
    <source>
        <strain evidence="1 2">LMG 1515</strain>
    </source>
</reference>
<protein>
    <submittedName>
        <fullName evidence="1">Uncharacterized protein</fullName>
    </submittedName>
</protein>
<evidence type="ECO:0000313" key="1">
    <source>
        <dbReference type="EMBL" id="PYD56284.1"/>
    </source>
</evidence>
<dbReference type="EMBL" id="NKUC01000026">
    <property type="protein sequence ID" value="PYD56284.1"/>
    <property type="molecule type" value="Genomic_DNA"/>
</dbReference>
<organism evidence="1 2">
    <name type="scientific">Komagataeibacter xylinus</name>
    <name type="common">Gluconacetobacter xylinus</name>
    <dbReference type="NCBI Taxonomy" id="28448"/>
    <lineage>
        <taxon>Bacteria</taxon>
        <taxon>Pseudomonadati</taxon>
        <taxon>Pseudomonadota</taxon>
        <taxon>Alphaproteobacteria</taxon>
        <taxon>Acetobacterales</taxon>
        <taxon>Acetobacteraceae</taxon>
        <taxon>Komagataeibacter</taxon>
    </lineage>
</organism>
<evidence type="ECO:0000313" key="2">
    <source>
        <dbReference type="Proteomes" id="UP000248257"/>
    </source>
</evidence>
<name>A0A318PH07_KOMXY</name>
<dbReference type="AlphaFoldDB" id="A0A318PH07"/>
<dbReference type="Proteomes" id="UP000248257">
    <property type="component" value="Unassembled WGS sequence"/>
</dbReference>
<sequence>MIDRELQGQLLRHMADQGGTTTLRPVQAADEEKYARNLMDLELQGLCKGGVGIRPTGLGITGETSLTPAGRAYLDRPDDMHVTLSGPATIKALRQRIVDDPDLSDTERHSLDRAVETMHPLALKALGQDLLARAVQHDPDAIPLIRKHVGKL</sequence>
<gene>
    <name evidence="1" type="ORF">CFR75_11675</name>
</gene>
<keyword evidence="2" id="KW-1185">Reference proteome</keyword>
<accession>A0A318PH07</accession>
<comment type="caution">
    <text evidence="1">The sequence shown here is derived from an EMBL/GenBank/DDBJ whole genome shotgun (WGS) entry which is preliminary data.</text>
</comment>
<dbReference type="RefSeq" id="WP_061274960.1">
    <property type="nucleotide sequence ID" value="NZ_CBCRXN010000077.1"/>
</dbReference>